<name>A0AAD6WJI7_9ROSI</name>
<evidence type="ECO:0000313" key="1">
    <source>
        <dbReference type="EMBL" id="KAJ7014662.1"/>
    </source>
</evidence>
<proteinExistence type="predicted"/>
<gene>
    <name evidence="1" type="ORF">NC653_004084</name>
</gene>
<dbReference type="EMBL" id="JAQIZT010000001">
    <property type="protein sequence ID" value="KAJ7014662.1"/>
    <property type="molecule type" value="Genomic_DNA"/>
</dbReference>
<protein>
    <submittedName>
        <fullName evidence="1">Uncharacterized protein</fullName>
    </submittedName>
</protein>
<sequence>MVVESYISSIINVATPIVPMLNSTENLQPIDNDMDTAAATGGDDFHREILRLLDLSGGYDEADVVPATHAVEASSYWLQATPTLDEPFTPDGVDRTWSLRFQPYQLISFIFTNAARSKSYITCKWSVIASSFSSKGELADDIQGSRTWRFL</sequence>
<dbReference type="Proteomes" id="UP001164929">
    <property type="component" value="Chromosome 1"/>
</dbReference>
<reference evidence="1 2" key="1">
    <citation type="journal article" date="2023" name="Mol. Ecol. Resour.">
        <title>Chromosome-level genome assembly of a triploid poplar Populus alba 'Berolinensis'.</title>
        <authorList>
            <person name="Chen S."/>
            <person name="Yu Y."/>
            <person name="Wang X."/>
            <person name="Wang S."/>
            <person name="Zhang T."/>
            <person name="Zhou Y."/>
            <person name="He R."/>
            <person name="Meng N."/>
            <person name="Wang Y."/>
            <person name="Liu W."/>
            <person name="Liu Z."/>
            <person name="Liu J."/>
            <person name="Guo Q."/>
            <person name="Huang H."/>
            <person name="Sederoff R.R."/>
            <person name="Wang G."/>
            <person name="Qu G."/>
            <person name="Chen S."/>
        </authorList>
    </citation>
    <scope>NUCLEOTIDE SEQUENCE [LARGE SCALE GENOMIC DNA]</scope>
    <source>
        <strain evidence="1">SC-2020</strain>
    </source>
</reference>
<comment type="caution">
    <text evidence="1">The sequence shown here is derived from an EMBL/GenBank/DDBJ whole genome shotgun (WGS) entry which is preliminary data.</text>
</comment>
<keyword evidence="2" id="KW-1185">Reference proteome</keyword>
<dbReference type="AlphaFoldDB" id="A0AAD6WJI7"/>
<evidence type="ECO:0000313" key="2">
    <source>
        <dbReference type="Proteomes" id="UP001164929"/>
    </source>
</evidence>
<organism evidence="1 2">
    <name type="scientific">Populus alba x Populus x berolinensis</name>
    <dbReference type="NCBI Taxonomy" id="444605"/>
    <lineage>
        <taxon>Eukaryota</taxon>
        <taxon>Viridiplantae</taxon>
        <taxon>Streptophyta</taxon>
        <taxon>Embryophyta</taxon>
        <taxon>Tracheophyta</taxon>
        <taxon>Spermatophyta</taxon>
        <taxon>Magnoliopsida</taxon>
        <taxon>eudicotyledons</taxon>
        <taxon>Gunneridae</taxon>
        <taxon>Pentapetalae</taxon>
        <taxon>rosids</taxon>
        <taxon>fabids</taxon>
        <taxon>Malpighiales</taxon>
        <taxon>Salicaceae</taxon>
        <taxon>Saliceae</taxon>
        <taxon>Populus</taxon>
    </lineage>
</organism>
<accession>A0AAD6WJI7</accession>